<dbReference type="Proteomes" id="UP000521943">
    <property type="component" value="Unassembled WGS sequence"/>
</dbReference>
<feature type="compositionally biased region" description="Acidic residues" evidence="1">
    <location>
        <begin position="187"/>
        <end position="201"/>
    </location>
</feature>
<proteinExistence type="predicted"/>
<organism evidence="2 3">
    <name type="scientific">Ephemerocybe angulata</name>
    <dbReference type="NCBI Taxonomy" id="980116"/>
    <lineage>
        <taxon>Eukaryota</taxon>
        <taxon>Fungi</taxon>
        <taxon>Dikarya</taxon>
        <taxon>Basidiomycota</taxon>
        <taxon>Agaricomycotina</taxon>
        <taxon>Agaricomycetes</taxon>
        <taxon>Agaricomycetidae</taxon>
        <taxon>Agaricales</taxon>
        <taxon>Agaricineae</taxon>
        <taxon>Psathyrellaceae</taxon>
        <taxon>Ephemerocybe</taxon>
    </lineage>
</organism>
<protein>
    <submittedName>
        <fullName evidence="2">Uncharacterized protein</fullName>
    </submittedName>
</protein>
<evidence type="ECO:0000256" key="1">
    <source>
        <dbReference type="SAM" id="MobiDB-lite"/>
    </source>
</evidence>
<feature type="region of interest" description="Disordered" evidence="1">
    <location>
        <begin position="152"/>
        <end position="205"/>
    </location>
</feature>
<accession>A0A8H6H6W4</accession>
<name>A0A8H6H6W4_9AGAR</name>
<sequence length="218" mass="24805">MSRTYSPTRPNVRFPISNALEYLEQLPTRHIGALVLVLHRQNTGILAKTGDRLQEARKDECRAQLNLLEKLSRALVTAHILEGGGDRESHRVQEESEAAELKYCLALRRWKESRKMVADIRAHMYDLGEREMEDAFYTRVLNIEREYGILYQENDDVTGPGPSLDRSDDEDWSPASEDGSSIHDQDCSEDEEDEDDGDDGADAQAIVRMVSRLRADTI</sequence>
<keyword evidence="3" id="KW-1185">Reference proteome</keyword>
<comment type="caution">
    <text evidence="2">The sequence shown here is derived from an EMBL/GenBank/DDBJ whole genome shotgun (WGS) entry which is preliminary data.</text>
</comment>
<dbReference type="AlphaFoldDB" id="A0A8H6H6W4"/>
<reference evidence="2 3" key="1">
    <citation type="submission" date="2020-07" db="EMBL/GenBank/DDBJ databases">
        <title>Comparative genomics of pyrophilous fungi reveals a link between fire events and developmental genes.</title>
        <authorList>
            <consortium name="DOE Joint Genome Institute"/>
            <person name="Steindorff A.S."/>
            <person name="Carver A."/>
            <person name="Calhoun S."/>
            <person name="Stillman K."/>
            <person name="Liu H."/>
            <person name="Lipzen A."/>
            <person name="Pangilinan J."/>
            <person name="Labutti K."/>
            <person name="Bruns T.D."/>
            <person name="Grigoriev I.V."/>
        </authorList>
    </citation>
    <scope>NUCLEOTIDE SEQUENCE [LARGE SCALE GENOMIC DNA]</scope>
    <source>
        <strain evidence="2 3">CBS 144469</strain>
    </source>
</reference>
<evidence type="ECO:0000313" key="3">
    <source>
        <dbReference type="Proteomes" id="UP000521943"/>
    </source>
</evidence>
<gene>
    <name evidence="2" type="ORF">DFP72DRAFT_1180480</name>
</gene>
<dbReference type="EMBL" id="JACGCI010000238">
    <property type="protein sequence ID" value="KAF6741519.1"/>
    <property type="molecule type" value="Genomic_DNA"/>
</dbReference>
<evidence type="ECO:0000313" key="2">
    <source>
        <dbReference type="EMBL" id="KAF6741519.1"/>
    </source>
</evidence>